<keyword evidence="2" id="KW-0540">Nuclease</keyword>
<dbReference type="InterPro" id="IPR051916">
    <property type="entry name" value="GPI-anchor_lipid_remodeler"/>
</dbReference>
<dbReference type="SUPFAM" id="SSF56219">
    <property type="entry name" value="DNase I-like"/>
    <property type="match status" value="1"/>
</dbReference>
<keyword evidence="2" id="KW-0378">Hydrolase</keyword>
<reference evidence="2 3" key="1">
    <citation type="submission" date="2017-03" db="EMBL/GenBank/DDBJ databases">
        <title>Genome analysis of strain PAMC 26577.</title>
        <authorList>
            <person name="Oh H.-M."/>
            <person name="Yang J.-A."/>
        </authorList>
    </citation>
    <scope>NUCLEOTIDE SEQUENCE [LARGE SCALE GENOMIC DNA]</scope>
    <source>
        <strain evidence="2 3">PAMC 26577</strain>
    </source>
</reference>
<sequence length="266" mass="29395">MTSMHEVRMEPPSPLSLSPLSSRGLRIATYNVHGAVGVDGKLAPERIAAVLAEIDADIFALQEVPLGGSAAPDVLSILQRLTGLHAVEGPTLDTPARRYGNAVLTRFPVRAVRTLDLSFKSREPRGALDADIDCGGETWRVVATHLGLASSERRAQVEQVLQRFDTPDLPVILLGDLNEWFIYGRTLRRLVSHFYRASSPKTFPTRYPLFALDRIWVHPGERLMKVEVHRSALARVASDHYPLIAYLSAPLHAHTLAPNVRPNLPE</sequence>
<evidence type="ECO:0000313" key="2">
    <source>
        <dbReference type="EMBL" id="OTP78683.1"/>
    </source>
</evidence>
<dbReference type="GO" id="GO:0004519">
    <property type="term" value="F:endonuclease activity"/>
    <property type="evidence" value="ECO:0007669"/>
    <property type="project" value="UniProtKB-KW"/>
</dbReference>
<keyword evidence="2" id="KW-0269">Exonuclease</keyword>
<dbReference type="Pfam" id="PF03372">
    <property type="entry name" value="Exo_endo_phos"/>
    <property type="match status" value="1"/>
</dbReference>
<dbReference type="PANTHER" id="PTHR14859:SF15">
    <property type="entry name" value="ENDONUCLEASE_EXONUCLEASE_PHOSPHATASE DOMAIN-CONTAINING PROTEIN"/>
    <property type="match status" value="1"/>
</dbReference>
<dbReference type="AlphaFoldDB" id="A0A242N534"/>
<dbReference type="EMBL" id="NBTZ01000022">
    <property type="protein sequence ID" value="OTP78683.1"/>
    <property type="molecule type" value="Genomic_DNA"/>
</dbReference>
<proteinExistence type="predicted"/>
<dbReference type="GO" id="GO:0016020">
    <property type="term" value="C:membrane"/>
    <property type="evidence" value="ECO:0007669"/>
    <property type="project" value="GOC"/>
</dbReference>
<organism evidence="2 3">
    <name type="scientific">Caballeronia sordidicola</name>
    <name type="common">Burkholderia sordidicola</name>
    <dbReference type="NCBI Taxonomy" id="196367"/>
    <lineage>
        <taxon>Bacteria</taxon>
        <taxon>Pseudomonadati</taxon>
        <taxon>Pseudomonadota</taxon>
        <taxon>Betaproteobacteria</taxon>
        <taxon>Burkholderiales</taxon>
        <taxon>Burkholderiaceae</taxon>
        <taxon>Caballeronia</taxon>
    </lineage>
</organism>
<protein>
    <submittedName>
        <fullName evidence="2">Endonuclease/Exonuclease/phosphatase family protein</fullName>
    </submittedName>
</protein>
<accession>A0A242N534</accession>
<feature type="domain" description="Endonuclease/exonuclease/phosphatase" evidence="1">
    <location>
        <begin position="28"/>
        <end position="240"/>
    </location>
</feature>
<gene>
    <name evidence="2" type="ORF">PAMC26577_03590</name>
</gene>
<dbReference type="PANTHER" id="PTHR14859">
    <property type="entry name" value="CALCOFLUOR WHITE HYPERSENSITIVE PROTEIN PRECURSOR"/>
    <property type="match status" value="1"/>
</dbReference>
<dbReference type="GO" id="GO:0004527">
    <property type="term" value="F:exonuclease activity"/>
    <property type="evidence" value="ECO:0007669"/>
    <property type="project" value="UniProtKB-KW"/>
</dbReference>
<name>A0A242N534_CABSO</name>
<comment type="caution">
    <text evidence="2">The sequence shown here is derived from an EMBL/GenBank/DDBJ whole genome shotgun (WGS) entry which is preliminary data.</text>
</comment>
<dbReference type="InterPro" id="IPR005135">
    <property type="entry name" value="Endo/exonuclease/phosphatase"/>
</dbReference>
<dbReference type="GO" id="GO:0006506">
    <property type="term" value="P:GPI anchor biosynthetic process"/>
    <property type="evidence" value="ECO:0007669"/>
    <property type="project" value="TreeGrafter"/>
</dbReference>
<dbReference type="Gene3D" id="3.60.10.10">
    <property type="entry name" value="Endonuclease/exonuclease/phosphatase"/>
    <property type="match status" value="1"/>
</dbReference>
<dbReference type="InterPro" id="IPR036691">
    <property type="entry name" value="Endo/exonu/phosph_ase_sf"/>
</dbReference>
<keyword evidence="2" id="KW-0255">Endonuclease</keyword>
<evidence type="ECO:0000313" key="3">
    <source>
        <dbReference type="Proteomes" id="UP000195221"/>
    </source>
</evidence>
<dbReference type="Proteomes" id="UP000195221">
    <property type="component" value="Unassembled WGS sequence"/>
</dbReference>
<evidence type="ECO:0000259" key="1">
    <source>
        <dbReference type="Pfam" id="PF03372"/>
    </source>
</evidence>